<evidence type="ECO:0000313" key="1">
    <source>
        <dbReference type="EMBL" id="GAJ23047.1"/>
    </source>
</evidence>
<evidence type="ECO:0008006" key="2">
    <source>
        <dbReference type="Google" id="ProtNLM"/>
    </source>
</evidence>
<proteinExistence type="predicted"/>
<organism evidence="1">
    <name type="scientific">marine sediment metagenome</name>
    <dbReference type="NCBI Taxonomy" id="412755"/>
    <lineage>
        <taxon>unclassified sequences</taxon>
        <taxon>metagenomes</taxon>
        <taxon>ecological metagenomes</taxon>
    </lineage>
</organism>
<dbReference type="AlphaFoldDB" id="X1VRD7"/>
<protein>
    <recommendedName>
        <fullName evidence="2">tRNA (Adenosine(37)-N6)-threonylcarbamoyltransferase complex dimerization subunit type 1 TsaB</fullName>
    </recommendedName>
</protein>
<sequence>ANQLKAKLKAKAVIAPDQMRSAVSLIELAKPRLDSGDYDDPATLQPIYLRRPAITKPKRRQKFTNGGSK</sequence>
<comment type="caution">
    <text evidence="1">The sequence shown here is derived from an EMBL/GenBank/DDBJ whole genome shotgun (WGS) entry which is preliminary data.</text>
</comment>
<gene>
    <name evidence="1" type="ORF">S12H4_61828</name>
</gene>
<dbReference type="EMBL" id="BARW01041196">
    <property type="protein sequence ID" value="GAJ23047.1"/>
    <property type="molecule type" value="Genomic_DNA"/>
</dbReference>
<name>X1VRD7_9ZZZZ</name>
<feature type="non-terminal residue" evidence="1">
    <location>
        <position position="1"/>
    </location>
</feature>
<accession>X1VRD7</accession>
<reference evidence="1" key="1">
    <citation type="journal article" date="2014" name="Front. Microbiol.">
        <title>High frequency of phylogenetically diverse reductive dehalogenase-homologous genes in deep subseafloor sedimentary metagenomes.</title>
        <authorList>
            <person name="Kawai M."/>
            <person name="Futagami T."/>
            <person name="Toyoda A."/>
            <person name="Takaki Y."/>
            <person name="Nishi S."/>
            <person name="Hori S."/>
            <person name="Arai W."/>
            <person name="Tsubouchi T."/>
            <person name="Morono Y."/>
            <person name="Uchiyama I."/>
            <person name="Ito T."/>
            <person name="Fujiyama A."/>
            <person name="Inagaki F."/>
            <person name="Takami H."/>
        </authorList>
    </citation>
    <scope>NUCLEOTIDE SEQUENCE</scope>
    <source>
        <strain evidence="1">Expedition CK06-06</strain>
    </source>
</reference>